<feature type="non-terminal residue" evidence="2">
    <location>
        <position position="1"/>
    </location>
</feature>
<keyword evidence="3" id="KW-1185">Reference proteome</keyword>
<name>A0A3L5TQ49_MYTGA</name>
<evidence type="ECO:0000313" key="3">
    <source>
        <dbReference type="Proteomes" id="UP000266721"/>
    </source>
</evidence>
<feature type="compositionally biased region" description="Polar residues" evidence="1">
    <location>
        <begin position="1"/>
        <end position="25"/>
    </location>
</feature>
<sequence length="98" mass="10999">LVTHLSETTQKPSSLQNEVVKNNMFNRHRKSARFHRDSSVRSSASSDSGSSVDSGNKKPSDDIDQLLINLKTSLHHHNTEGSYLYDLNHGLELPRTDI</sequence>
<feature type="non-terminal residue" evidence="2">
    <location>
        <position position="98"/>
    </location>
</feature>
<accession>A0A3L5TQ49</accession>
<protein>
    <submittedName>
        <fullName evidence="2">Uncharacterized protein</fullName>
    </submittedName>
</protein>
<gene>
    <name evidence="2" type="ORF">AM593_06716</name>
</gene>
<organism evidence="2 3">
    <name type="scientific">Mytilus galloprovincialis</name>
    <name type="common">Mediterranean mussel</name>
    <dbReference type="NCBI Taxonomy" id="29158"/>
    <lineage>
        <taxon>Eukaryota</taxon>
        <taxon>Metazoa</taxon>
        <taxon>Spiralia</taxon>
        <taxon>Lophotrochozoa</taxon>
        <taxon>Mollusca</taxon>
        <taxon>Bivalvia</taxon>
        <taxon>Autobranchia</taxon>
        <taxon>Pteriomorphia</taxon>
        <taxon>Mytilida</taxon>
        <taxon>Mytiloidea</taxon>
        <taxon>Mytilidae</taxon>
        <taxon>Mytilinae</taxon>
        <taxon>Mytilus</taxon>
    </lineage>
</organism>
<feature type="compositionally biased region" description="Low complexity" evidence="1">
    <location>
        <begin position="40"/>
        <end position="54"/>
    </location>
</feature>
<dbReference type="EMBL" id="KV593020">
    <property type="protein sequence ID" value="OPL21294.1"/>
    <property type="molecule type" value="Genomic_DNA"/>
</dbReference>
<reference evidence="2 3" key="1">
    <citation type="journal article" date="2016" name="PLoS ONE">
        <title>A First Insight into the Genome of the Filter-Feeder Mussel Mytilus galloprovincialis.</title>
        <authorList>
            <person name="Murgarella M."/>
            <person name="Puiu D."/>
            <person name="Novoa B."/>
            <person name="Figueras A."/>
            <person name="Posada D."/>
            <person name="Canchaya C."/>
        </authorList>
    </citation>
    <scope>NUCLEOTIDE SEQUENCE [LARGE SCALE GENOMIC DNA]</scope>
    <source>
        <tissue evidence="2">Muscle</tissue>
    </source>
</reference>
<evidence type="ECO:0000256" key="1">
    <source>
        <dbReference type="SAM" id="MobiDB-lite"/>
    </source>
</evidence>
<dbReference type="AlphaFoldDB" id="A0A3L5TQ49"/>
<evidence type="ECO:0000313" key="2">
    <source>
        <dbReference type="EMBL" id="OPL21294.1"/>
    </source>
</evidence>
<feature type="region of interest" description="Disordered" evidence="1">
    <location>
        <begin position="1"/>
        <end position="62"/>
    </location>
</feature>
<dbReference type="Proteomes" id="UP000266721">
    <property type="component" value="Unassembled WGS sequence"/>
</dbReference>
<comment type="caution">
    <text evidence="2">The sequence shown here is derived from an EMBL/GenBank/DDBJ whole genome shotgun (WGS) entry which is preliminary data.</text>
</comment>
<proteinExistence type="predicted"/>